<evidence type="ECO:0000313" key="2">
    <source>
        <dbReference type="EMBL" id="GMT37206.1"/>
    </source>
</evidence>
<dbReference type="Proteomes" id="UP001432322">
    <property type="component" value="Unassembled WGS sequence"/>
</dbReference>
<organism evidence="2 3">
    <name type="scientific">Pristionchus fissidentatus</name>
    <dbReference type="NCBI Taxonomy" id="1538716"/>
    <lineage>
        <taxon>Eukaryota</taxon>
        <taxon>Metazoa</taxon>
        <taxon>Ecdysozoa</taxon>
        <taxon>Nematoda</taxon>
        <taxon>Chromadorea</taxon>
        <taxon>Rhabditida</taxon>
        <taxon>Rhabditina</taxon>
        <taxon>Diplogasteromorpha</taxon>
        <taxon>Diplogasteroidea</taxon>
        <taxon>Neodiplogasteridae</taxon>
        <taxon>Pristionchus</taxon>
    </lineage>
</organism>
<dbReference type="EMBL" id="BTSY01000005">
    <property type="protein sequence ID" value="GMT30940.1"/>
    <property type="molecule type" value="Genomic_DNA"/>
</dbReference>
<name>A0AAV5X1C1_9BILA</name>
<protein>
    <submittedName>
        <fullName evidence="2">Uncharacterized protein</fullName>
    </submittedName>
</protein>
<accession>A0AAV5X1C1</accession>
<feature type="non-terminal residue" evidence="2">
    <location>
        <position position="126"/>
    </location>
</feature>
<gene>
    <name evidence="1" type="ORF">PFISCL1PPCAC_22237</name>
    <name evidence="2" type="ORF">PFISCL1PPCAC_28503</name>
</gene>
<proteinExistence type="predicted"/>
<evidence type="ECO:0000313" key="3">
    <source>
        <dbReference type="Proteomes" id="UP001432322"/>
    </source>
</evidence>
<feature type="non-terminal residue" evidence="2">
    <location>
        <position position="1"/>
    </location>
</feature>
<sequence>TCTPGSDWLQDLYAANDIVTLPPELLHIEHRFQCIVDMSSEADGCCMLLTREGILYSSTNDFNPECHEFKSIKKNLPEDSTIDGFVTILADDSSENECFVVAHNKEYFFLVDPISDTIALKEDAHL</sequence>
<keyword evidence="3" id="KW-1185">Reference proteome</keyword>
<evidence type="ECO:0000313" key="1">
    <source>
        <dbReference type="EMBL" id="GMT30940.1"/>
    </source>
</evidence>
<dbReference type="EMBL" id="BTSY01000070">
    <property type="protein sequence ID" value="GMT37206.1"/>
    <property type="molecule type" value="Genomic_DNA"/>
</dbReference>
<comment type="caution">
    <text evidence="2">The sequence shown here is derived from an EMBL/GenBank/DDBJ whole genome shotgun (WGS) entry which is preliminary data.</text>
</comment>
<dbReference type="AlphaFoldDB" id="A0AAV5X1C1"/>
<reference evidence="2" key="1">
    <citation type="submission" date="2023-10" db="EMBL/GenBank/DDBJ databases">
        <title>Genome assembly of Pristionchus species.</title>
        <authorList>
            <person name="Yoshida K."/>
            <person name="Sommer R.J."/>
        </authorList>
    </citation>
    <scope>NUCLEOTIDE SEQUENCE</scope>
    <source>
        <strain evidence="2">RS5133</strain>
    </source>
</reference>